<gene>
    <name evidence="2" type="ORF">EZS28_021186</name>
</gene>
<feature type="compositionally biased region" description="Basic and acidic residues" evidence="1">
    <location>
        <begin position="72"/>
        <end position="81"/>
    </location>
</feature>
<comment type="caution">
    <text evidence="2">The sequence shown here is derived from an EMBL/GenBank/DDBJ whole genome shotgun (WGS) entry which is preliminary data.</text>
</comment>
<dbReference type="AlphaFoldDB" id="A0A5J4VLI5"/>
<accession>A0A5J4VLI5</accession>
<dbReference type="Proteomes" id="UP000324800">
    <property type="component" value="Unassembled WGS sequence"/>
</dbReference>
<evidence type="ECO:0000256" key="1">
    <source>
        <dbReference type="SAM" id="MobiDB-lite"/>
    </source>
</evidence>
<feature type="region of interest" description="Disordered" evidence="1">
    <location>
        <begin position="54"/>
        <end position="81"/>
    </location>
</feature>
<evidence type="ECO:0000313" key="2">
    <source>
        <dbReference type="EMBL" id="KAA6383284.1"/>
    </source>
</evidence>
<dbReference type="EMBL" id="SNRW01006331">
    <property type="protein sequence ID" value="KAA6383284.1"/>
    <property type="molecule type" value="Genomic_DNA"/>
</dbReference>
<proteinExistence type="predicted"/>
<reference evidence="2 3" key="1">
    <citation type="submission" date="2019-03" db="EMBL/GenBank/DDBJ databases">
        <title>Single cell metagenomics reveals metabolic interactions within the superorganism composed of flagellate Streblomastix strix and complex community of Bacteroidetes bacteria on its surface.</title>
        <authorList>
            <person name="Treitli S.C."/>
            <person name="Kolisko M."/>
            <person name="Husnik F."/>
            <person name="Keeling P."/>
            <person name="Hampl V."/>
        </authorList>
    </citation>
    <scope>NUCLEOTIDE SEQUENCE [LARGE SCALE GENOMIC DNA]</scope>
    <source>
        <strain evidence="2">ST1C</strain>
    </source>
</reference>
<name>A0A5J4VLI5_9EUKA</name>
<protein>
    <submittedName>
        <fullName evidence="2">Uncharacterized protein</fullName>
    </submittedName>
</protein>
<organism evidence="2 3">
    <name type="scientific">Streblomastix strix</name>
    <dbReference type="NCBI Taxonomy" id="222440"/>
    <lineage>
        <taxon>Eukaryota</taxon>
        <taxon>Metamonada</taxon>
        <taxon>Preaxostyla</taxon>
        <taxon>Oxymonadida</taxon>
        <taxon>Streblomastigidae</taxon>
        <taxon>Streblomastix</taxon>
    </lineage>
</organism>
<sequence length="81" mass="9768">MEDRGFQTDIVWITGETWQMYNEYEKTTRREKIRIDKLKQKSDDVQIIIVGKQDGEQLDEKGDQNDDQYFENEMKNNEFGN</sequence>
<feature type="compositionally biased region" description="Basic and acidic residues" evidence="1">
    <location>
        <begin position="54"/>
        <end position="64"/>
    </location>
</feature>
<evidence type="ECO:0000313" key="3">
    <source>
        <dbReference type="Proteomes" id="UP000324800"/>
    </source>
</evidence>